<proteinExistence type="predicted"/>
<dbReference type="EMBL" id="MUFR01000030">
    <property type="protein sequence ID" value="OOF33407.1"/>
    <property type="molecule type" value="Genomic_DNA"/>
</dbReference>
<comment type="caution">
    <text evidence="1">The sequence shown here is derived from an EMBL/GenBank/DDBJ whole genome shotgun (WGS) entry which is preliminary data.</text>
</comment>
<name>A0ABX3KP14_SALCS</name>
<evidence type="ECO:0000313" key="1">
    <source>
        <dbReference type="EMBL" id="OOF33407.1"/>
    </source>
</evidence>
<protein>
    <submittedName>
        <fullName evidence="1">Uncharacterized protein</fullName>
    </submittedName>
</protein>
<keyword evidence="2" id="KW-1185">Reference proteome</keyword>
<evidence type="ECO:0000313" key="2">
    <source>
        <dbReference type="Proteomes" id="UP000189431"/>
    </source>
</evidence>
<reference evidence="2" key="1">
    <citation type="submission" date="2017-01" db="EMBL/GenBank/DDBJ databases">
        <title>Draft genome of the species Salinivibrio costicola subsp. alcaliphilus.</title>
        <authorList>
            <person name="Lopez-Hermoso C."/>
            <person name="De La Haba R."/>
            <person name="Sanchez-Porro C."/>
            <person name="Ventosa A."/>
        </authorList>
    </citation>
    <scope>NUCLEOTIDE SEQUENCE [LARGE SCALE GENOMIC DNA]</scope>
    <source>
        <strain evidence="2">CBH448</strain>
    </source>
</reference>
<dbReference type="Proteomes" id="UP000189431">
    <property type="component" value="Unassembled WGS sequence"/>
</dbReference>
<gene>
    <name evidence="1" type="ORF">BZJ21_10875</name>
</gene>
<sequence length="61" mass="7167">MTKNRAFLGAGVKTQGRLRQNRKTMKQMLEDNIPVKLMDHDLPVGKIRKSKINYQWRSLLI</sequence>
<organism evidence="1 2">
    <name type="scientific">Salinivibrio costicola subsp. alcaliphilus</name>
    <dbReference type="NCBI Taxonomy" id="272773"/>
    <lineage>
        <taxon>Bacteria</taxon>
        <taxon>Pseudomonadati</taxon>
        <taxon>Pseudomonadota</taxon>
        <taxon>Gammaproteobacteria</taxon>
        <taxon>Vibrionales</taxon>
        <taxon>Vibrionaceae</taxon>
        <taxon>Salinivibrio</taxon>
    </lineage>
</organism>
<accession>A0ABX3KP14</accession>